<sequence length="73" mass="8819">MLLSCLRFHDVALRKAKQPEERKTLDPIEEIFDLVVENCHIDYKLHRYSRKCCRKCLAPICQEHMKRLCENFI</sequence>
<name>A0A915HY29_ROMCU</name>
<organism evidence="1 2">
    <name type="scientific">Romanomermis culicivorax</name>
    <name type="common">Nematode worm</name>
    <dbReference type="NCBI Taxonomy" id="13658"/>
    <lineage>
        <taxon>Eukaryota</taxon>
        <taxon>Metazoa</taxon>
        <taxon>Ecdysozoa</taxon>
        <taxon>Nematoda</taxon>
        <taxon>Enoplea</taxon>
        <taxon>Dorylaimia</taxon>
        <taxon>Mermithida</taxon>
        <taxon>Mermithoidea</taxon>
        <taxon>Mermithidae</taxon>
        <taxon>Romanomermis</taxon>
    </lineage>
</organism>
<dbReference type="AlphaFoldDB" id="A0A915HY29"/>
<evidence type="ECO:0000313" key="2">
    <source>
        <dbReference type="WBParaSite" id="nRc.2.0.1.t06191-RA"/>
    </source>
</evidence>
<proteinExistence type="predicted"/>
<keyword evidence="1" id="KW-1185">Reference proteome</keyword>
<reference evidence="2" key="1">
    <citation type="submission" date="2022-11" db="UniProtKB">
        <authorList>
            <consortium name="WormBaseParasite"/>
        </authorList>
    </citation>
    <scope>IDENTIFICATION</scope>
</reference>
<dbReference type="WBParaSite" id="nRc.2.0.1.t06191-RA">
    <property type="protein sequence ID" value="nRc.2.0.1.t06191-RA"/>
    <property type="gene ID" value="nRc.2.0.1.g06191"/>
</dbReference>
<protein>
    <submittedName>
        <fullName evidence="2">Uncharacterized protein</fullName>
    </submittedName>
</protein>
<accession>A0A915HY29</accession>
<dbReference type="Proteomes" id="UP000887565">
    <property type="component" value="Unplaced"/>
</dbReference>
<evidence type="ECO:0000313" key="1">
    <source>
        <dbReference type="Proteomes" id="UP000887565"/>
    </source>
</evidence>